<evidence type="ECO:0000259" key="1">
    <source>
        <dbReference type="Pfam" id="PF00534"/>
    </source>
</evidence>
<keyword evidence="2" id="KW-0808">Transferase</keyword>
<dbReference type="EMBL" id="VORX01000002">
    <property type="protein sequence ID" value="TXE09287.1"/>
    <property type="molecule type" value="Genomic_DNA"/>
</dbReference>
<dbReference type="CDD" id="cd03801">
    <property type="entry name" value="GT4_PimA-like"/>
    <property type="match status" value="1"/>
</dbReference>
<name>A0A5C7ALL6_9FLAO</name>
<accession>A0A5C7ALL6</accession>
<dbReference type="PANTHER" id="PTHR45947:SF3">
    <property type="entry name" value="SULFOQUINOVOSYL TRANSFERASE SQD2"/>
    <property type="match status" value="1"/>
</dbReference>
<dbReference type="Gene3D" id="3.40.50.2000">
    <property type="entry name" value="Glycogen Phosphorylase B"/>
    <property type="match status" value="2"/>
</dbReference>
<dbReference type="InterPro" id="IPR001296">
    <property type="entry name" value="Glyco_trans_1"/>
</dbReference>
<protein>
    <submittedName>
        <fullName evidence="2">Glycosyltransferase family 4 protein</fullName>
    </submittedName>
</protein>
<gene>
    <name evidence="2" type="ORF">ES711_04990</name>
</gene>
<dbReference type="PANTHER" id="PTHR45947">
    <property type="entry name" value="SULFOQUINOVOSYL TRANSFERASE SQD2"/>
    <property type="match status" value="1"/>
</dbReference>
<proteinExistence type="predicted"/>
<sequence>MATKKILITIDWFLPGTNSGGPVRSYANLIAHLDKGFEFLIVTRNSDFGSTIPYDGITPNTWTNFNEYTKVFYCSPDYLSRVNLKHLFNNTQFDVAYINGIYSWYFSILPVILIKNKPVIVSARGMLNPQAFSVKSTKKIAFIKLANIYGLYKKVRFHATNKNEAHHIESLINAQKGVSIAPNLPRKIDSANRTLAVKQQPIRFVNLARISVEKGTLNMLKAFSNVTQPLILDLYGPIYDAAYWEKCQNAIATLPDHIEVNYKGIIDSEQVPNTLAKYDFFVLLSEGENFGHAILEALSVGLPVLISDQTPWRELTQKKIGWDLNLKNDSDIKHTFQTAVHMSDADYKIWSEAAFNYAEQFIENPKVLEQNKALFLHV</sequence>
<evidence type="ECO:0000313" key="3">
    <source>
        <dbReference type="Proteomes" id="UP000321734"/>
    </source>
</evidence>
<dbReference type="AlphaFoldDB" id="A0A5C7ALL6"/>
<dbReference type="Pfam" id="PF00534">
    <property type="entry name" value="Glycos_transf_1"/>
    <property type="match status" value="1"/>
</dbReference>
<comment type="caution">
    <text evidence="2">The sequence shown here is derived from an EMBL/GenBank/DDBJ whole genome shotgun (WGS) entry which is preliminary data.</text>
</comment>
<reference evidence="2 3" key="1">
    <citation type="submission" date="2019-08" db="EMBL/GenBank/DDBJ databases">
        <title>Genome sequence of Gelidibacter salicanalis IC162T.</title>
        <authorList>
            <person name="Bowman J.P."/>
        </authorList>
    </citation>
    <scope>NUCLEOTIDE SEQUENCE [LARGE SCALE GENOMIC DNA]</scope>
    <source>
        <strain evidence="2 3">IC162</strain>
    </source>
</reference>
<dbReference type="RefSeq" id="WP_146890856.1">
    <property type="nucleotide sequence ID" value="NZ_VORX01000002.1"/>
</dbReference>
<feature type="domain" description="Glycosyl transferase family 1" evidence="1">
    <location>
        <begin position="195"/>
        <end position="346"/>
    </location>
</feature>
<dbReference type="OrthoDB" id="9790710at2"/>
<dbReference type="SUPFAM" id="SSF53756">
    <property type="entry name" value="UDP-Glycosyltransferase/glycogen phosphorylase"/>
    <property type="match status" value="1"/>
</dbReference>
<dbReference type="Proteomes" id="UP000321734">
    <property type="component" value="Unassembled WGS sequence"/>
</dbReference>
<dbReference type="InterPro" id="IPR050194">
    <property type="entry name" value="Glycosyltransferase_grp1"/>
</dbReference>
<evidence type="ECO:0000313" key="2">
    <source>
        <dbReference type="EMBL" id="TXE09287.1"/>
    </source>
</evidence>
<keyword evidence="3" id="KW-1185">Reference proteome</keyword>
<dbReference type="GO" id="GO:0016757">
    <property type="term" value="F:glycosyltransferase activity"/>
    <property type="evidence" value="ECO:0007669"/>
    <property type="project" value="InterPro"/>
</dbReference>
<organism evidence="2 3">
    <name type="scientific">Gelidibacter salicanalis</name>
    <dbReference type="NCBI Taxonomy" id="291193"/>
    <lineage>
        <taxon>Bacteria</taxon>
        <taxon>Pseudomonadati</taxon>
        <taxon>Bacteroidota</taxon>
        <taxon>Flavobacteriia</taxon>
        <taxon>Flavobacteriales</taxon>
        <taxon>Flavobacteriaceae</taxon>
        <taxon>Gelidibacter</taxon>
    </lineage>
</organism>